<dbReference type="Proteomes" id="UP000596329">
    <property type="component" value="Chromosome"/>
</dbReference>
<gene>
    <name evidence="1" type="ORF">H0H26_13695</name>
</gene>
<evidence type="ECO:0000313" key="2">
    <source>
        <dbReference type="Proteomes" id="UP000596329"/>
    </source>
</evidence>
<accession>A0A7U2UDH1</accession>
<protein>
    <submittedName>
        <fullName evidence="1">Uncharacterized protein</fullName>
    </submittedName>
</protein>
<proteinExistence type="predicted"/>
<sequence length="46" mass="5157">MSNLESLNSVFIHQGQSQSERLIQLNAIGITQMKALLNSKMVEKLI</sequence>
<reference evidence="1 2" key="1">
    <citation type="submission" date="2020-07" db="EMBL/GenBank/DDBJ databases">
        <title>Genomic characterization of Flavobacterium psychrophilum strains.</title>
        <authorList>
            <person name="Castillo D."/>
            <person name="Jorgensen J."/>
            <person name="Middelboe M."/>
        </authorList>
    </citation>
    <scope>NUCLEOTIDE SEQUENCE [LARGE SCALE GENOMIC DNA]</scope>
    <source>
        <strain evidence="1 2">FPS-R7</strain>
    </source>
</reference>
<dbReference type="EMBL" id="CP059075">
    <property type="protein sequence ID" value="QRE03911.1"/>
    <property type="molecule type" value="Genomic_DNA"/>
</dbReference>
<evidence type="ECO:0000313" key="1">
    <source>
        <dbReference type="EMBL" id="QRE03911.1"/>
    </source>
</evidence>
<name>A0A7U2UDH1_FLAPS</name>
<dbReference type="RefSeq" id="WP_176579538.1">
    <property type="nucleotide sequence ID" value="NZ_CBCRUG010000006.1"/>
</dbReference>
<organism evidence="1 2">
    <name type="scientific">Flavobacterium psychrophilum</name>
    <dbReference type="NCBI Taxonomy" id="96345"/>
    <lineage>
        <taxon>Bacteria</taxon>
        <taxon>Pseudomonadati</taxon>
        <taxon>Bacteroidota</taxon>
        <taxon>Flavobacteriia</taxon>
        <taxon>Flavobacteriales</taxon>
        <taxon>Flavobacteriaceae</taxon>
        <taxon>Flavobacterium</taxon>
    </lineage>
</organism>
<dbReference type="AlphaFoldDB" id="A0A7U2UDH1"/>